<dbReference type="Proteomes" id="UP000324646">
    <property type="component" value="Chromosome"/>
</dbReference>
<protein>
    <submittedName>
        <fullName evidence="2">DUF2953 domain-containing protein</fullName>
    </submittedName>
</protein>
<evidence type="ECO:0000256" key="1">
    <source>
        <dbReference type="SAM" id="Phobius"/>
    </source>
</evidence>
<feature type="transmembrane region" description="Helical" evidence="1">
    <location>
        <begin position="202"/>
        <end position="223"/>
    </location>
</feature>
<keyword evidence="1" id="KW-1133">Transmembrane helix</keyword>
<dbReference type="InterPro" id="IPR021338">
    <property type="entry name" value="DUF2953"/>
</dbReference>
<evidence type="ECO:0000313" key="2">
    <source>
        <dbReference type="EMBL" id="QEK12198.1"/>
    </source>
</evidence>
<dbReference type="KEGG" id="crs:FQB35_07320"/>
<dbReference type="OrthoDB" id="1953500at2"/>
<organism evidence="2 3">
    <name type="scientific">Crassaminicella thermophila</name>
    <dbReference type="NCBI Taxonomy" id="2599308"/>
    <lineage>
        <taxon>Bacteria</taxon>
        <taxon>Bacillati</taxon>
        <taxon>Bacillota</taxon>
        <taxon>Clostridia</taxon>
        <taxon>Eubacteriales</taxon>
        <taxon>Clostridiaceae</taxon>
        <taxon>Crassaminicella</taxon>
    </lineage>
</organism>
<accession>A0A5C0SFZ0</accession>
<feature type="transmembrane region" description="Helical" evidence="1">
    <location>
        <begin position="148"/>
        <end position="173"/>
    </location>
</feature>
<dbReference type="AlphaFoldDB" id="A0A5C0SFZ0"/>
<gene>
    <name evidence="2" type="ORF">FQB35_07320</name>
</gene>
<keyword evidence="3" id="KW-1185">Reference proteome</keyword>
<feature type="transmembrane region" description="Helical" evidence="1">
    <location>
        <begin position="25"/>
        <end position="47"/>
    </location>
</feature>
<keyword evidence="1" id="KW-0472">Membrane</keyword>
<name>A0A5C0SFZ0_CRATE</name>
<dbReference type="EMBL" id="CP042243">
    <property type="protein sequence ID" value="QEK12198.1"/>
    <property type="molecule type" value="Genomic_DNA"/>
</dbReference>
<evidence type="ECO:0000313" key="3">
    <source>
        <dbReference type="Proteomes" id="UP000324646"/>
    </source>
</evidence>
<sequence>MFVVCIFYTLWKKYTIVLMIRGDILYIYIIMSVFVFFCILFFTTITIQIKILKDKTNDKIILSFKTLFGILKYKIEIPFVDLNVKKNGIPFLKLDAKIKNNEDDNLVKEDESIITFKEMQRIQIKLKHFWELYFHIVNYLRKKIKIDYLLWITEFGIEDAAVTAILSGVFWMIKGNLMVIIKNNVKCNKIILNVVPQFGKQIFKTTLNCIISIKIGYIIIAAIKFGYTFLRKGGVGNGKSSNRSINENNNGKFKRYGRCKYNCRRPC</sequence>
<keyword evidence="1" id="KW-0812">Transmembrane</keyword>
<reference evidence="2 3" key="1">
    <citation type="submission" date="2019-07" db="EMBL/GenBank/DDBJ databases">
        <title>Complete genome of Crassaminicella thermophila SY095.</title>
        <authorList>
            <person name="Li X."/>
        </authorList>
    </citation>
    <scope>NUCLEOTIDE SEQUENCE [LARGE SCALE GENOMIC DNA]</scope>
    <source>
        <strain evidence="2 3">SY095</strain>
    </source>
</reference>
<dbReference type="Pfam" id="PF11167">
    <property type="entry name" value="DUF2953"/>
    <property type="match status" value="1"/>
</dbReference>
<proteinExistence type="predicted"/>